<dbReference type="Proteomes" id="UP000269221">
    <property type="component" value="Unassembled WGS sequence"/>
</dbReference>
<comment type="caution">
    <text evidence="1">The sequence shown here is derived from an EMBL/GenBank/DDBJ whole genome shotgun (WGS) entry which is preliminary data.</text>
</comment>
<protein>
    <submittedName>
        <fullName evidence="1">Uncharacterized protein</fullName>
    </submittedName>
</protein>
<name>A0A3M0KUW7_HIRRU</name>
<dbReference type="AlphaFoldDB" id="A0A3M0KUW7"/>
<keyword evidence="2" id="KW-1185">Reference proteome</keyword>
<gene>
    <name evidence="1" type="ORF">DUI87_05669</name>
</gene>
<evidence type="ECO:0000313" key="2">
    <source>
        <dbReference type="Proteomes" id="UP000269221"/>
    </source>
</evidence>
<evidence type="ECO:0000313" key="1">
    <source>
        <dbReference type="EMBL" id="RMC17092.1"/>
    </source>
</evidence>
<accession>A0A3M0KUW7</accession>
<dbReference type="EMBL" id="QRBI01000099">
    <property type="protein sequence ID" value="RMC17092.1"/>
    <property type="molecule type" value="Genomic_DNA"/>
</dbReference>
<organism evidence="1 2">
    <name type="scientific">Hirundo rustica rustica</name>
    <dbReference type="NCBI Taxonomy" id="333673"/>
    <lineage>
        <taxon>Eukaryota</taxon>
        <taxon>Metazoa</taxon>
        <taxon>Chordata</taxon>
        <taxon>Craniata</taxon>
        <taxon>Vertebrata</taxon>
        <taxon>Euteleostomi</taxon>
        <taxon>Archelosauria</taxon>
        <taxon>Archosauria</taxon>
        <taxon>Dinosauria</taxon>
        <taxon>Saurischia</taxon>
        <taxon>Theropoda</taxon>
        <taxon>Coelurosauria</taxon>
        <taxon>Aves</taxon>
        <taxon>Neognathae</taxon>
        <taxon>Neoaves</taxon>
        <taxon>Telluraves</taxon>
        <taxon>Australaves</taxon>
        <taxon>Passeriformes</taxon>
        <taxon>Sylvioidea</taxon>
        <taxon>Hirundinidae</taxon>
        <taxon>Hirundo</taxon>
    </lineage>
</organism>
<proteinExistence type="predicted"/>
<reference evidence="1 2" key="1">
    <citation type="submission" date="2018-07" db="EMBL/GenBank/DDBJ databases">
        <title>A high quality draft genome assembly of the barn swallow (H. rustica rustica).</title>
        <authorList>
            <person name="Formenti G."/>
            <person name="Chiara M."/>
            <person name="Poveda L."/>
            <person name="Francoijs K.-J."/>
            <person name="Bonisoli-Alquati A."/>
            <person name="Canova L."/>
            <person name="Gianfranceschi L."/>
            <person name="Horner D.S."/>
            <person name="Saino N."/>
        </authorList>
    </citation>
    <scope>NUCLEOTIDE SEQUENCE [LARGE SCALE GENOMIC DNA]</scope>
    <source>
        <strain evidence="1">Chelidonia</strain>
        <tissue evidence="1">Blood</tissue>
    </source>
</reference>
<sequence length="150" mass="17109">MAKKLGKGLEIKSDEEQLRELGKQLRLEKRRLRRNLLALHNSLTGGDSQGEVGPFPRNKQLDHRKWPEVMPGQLKLAMFTVNYPCLWISMGLSVGLPMIPTVQSSSVRILLYFSQKCSPSEWMDWEEGDEESVKAIKFMEDCPPATQPHS</sequence>